<evidence type="ECO:0000256" key="1">
    <source>
        <dbReference type="ARBA" id="ARBA00004141"/>
    </source>
</evidence>
<feature type="domain" description="Major facilitator superfamily (MFS) profile" evidence="8">
    <location>
        <begin position="109"/>
        <end position="539"/>
    </location>
</feature>
<organism evidence="9 10">
    <name type="scientific">Lepidopterella palustris CBS 459.81</name>
    <dbReference type="NCBI Taxonomy" id="1314670"/>
    <lineage>
        <taxon>Eukaryota</taxon>
        <taxon>Fungi</taxon>
        <taxon>Dikarya</taxon>
        <taxon>Ascomycota</taxon>
        <taxon>Pezizomycotina</taxon>
        <taxon>Dothideomycetes</taxon>
        <taxon>Pleosporomycetidae</taxon>
        <taxon>Mytilinidiales</taxon>
        <taxon>Argynnaceae</taxon>
        <taxon>Lepidopterella</taxon>
    </lineage>
</organism>
<keyword evidence="3 7" id="KW-0812">Transmembrane</keyword>
<feature type="transmembrane region" description="Helical" evidence="7">
    <location>
        <begin position="144"/>
        <end position="164"/>
    </location>
</feature>
<dbReference type="PROSITE" id="PS50850">
    <property type="entry name" value="MFS"/>
    <property type="match status" value="1"/>
</dbReference>
<evidence type="ECO:0000256" key="4">
    <source>
        <dbReference type="ARBA" id="ARBA00022989"/>
    </source>
</evidence>
<name>A0A8E2E4Q1_9PEZI</name>
<dbReference type="GO" id="GO:0016020">
    <property type="term" value="C:membrane"/>
    <property type="evidence" value="ECO:0007669"/>
    <property type="project" value="UniProtKB-SubCell"/>
</dbReference>
<comment type="similarity">
    <text evidence="2">Belongs to the major facilitator superfamily.</text>
</comment>
<dbReference type="PANTHER" id="PTHR23502">
    <property type="entry name" value="MAJOR FACILITATOR SUPERFAMILY"/>
    <property type="match status" value="1"/>
</dbReference>
<keyword evidence="10" id="KW-1185">Reference proteome</keyword>
<dbReference type="Gene3D" id="1.20.1250.20">
    <property type="entry name" value="MFS general substrate transporter like domains"/>
    <property type="match status" value="1"/>
</dbReference>
<feature type="transmembrane region" description="Helical" evidence="7">
    <location>
        <begin position="378"/>
        <end position="397"/>
    </location>
</feature>
<dbReference type="CDD" id="cd17323">
    <property type="entry name" value="MFS_Tpo1_MDR_like"/>
    <property type="match status" value="1"/>
</dbReference>
<dbReference type="Proteomes" id="UP000250266">
    <property type="component" value="Unassembled WGS sequence"/>
</dbReference>
<proteinExistence type="inferred from homology"/>
<evidence type="ECO:0000256" key="6">
    <source>
        <dbReference type="SAM" id="MobiDB-lite"/>
    </source>
</evidence>
<protein>
    <submittedName>
        <fullName evidence="9">MFS general substrate transporter</fullName>
    </submittedName>
</protein>
<dbReference type="SUPFAM" id="SSF103473">
    <property type="entry name" value="MFS general substrate transporter"/>
    <property type="match status" value="1"/>
</dbReference>
<feature type="transmembrane region" description="Helical" evidence="7">
    <location>
        <begin position="334"/>
        <end position="358"/>
    </location>
</feature>
<gene>
    <name evidence="9" type="ORF">K432DRAFT_304690</name>
</gene>
<keyword evidence="5 7" id="KW-0472">Membrane</keyword>
<feature type="transmembrane region" description="Helical" evidence="7">
    <location>
        <begin position="445"/>
        <end position="464"/>
    </location>
</feature>
<dbReference type="InterPro" id="IPR011701">
    <property type="entry name" value="MFS"/>
</dbReference>
<feature type="transmembrane region" description="Helical" evidence="7">
    <location>
        <begin position="235"/>
        <end position="258"/>
    </location>
</feature>
<comment type="subcellular location">
    <subcellularLocation>
        <location evidence="1">Membrane</location>
        <topology evidence="1">Multi-pass membrane protein</topology>
    </subcellularLocation>
</comment>
<feature type="region of interest" description="Disordered" evidence="6">
    <location>
        <begin position="33"/>
        <end position="87"/>
    </location>
</feature>
<dbReference type="InterPro" id="IPR036259">
    <property type="entry name" value="MFS_trans_sf"/>
</dbReference>
<evidence type="ECO:0000256" key="5">
    <source>
        <dbReference type="ARBA" id="ARBA00023136"/>
    </source>
</evidence>
<dbReference type="GO" id="GO:0022857">
    <property type="term" value="F:transmembrane transporter activity"/>
    <property type="evidence" value="ECO:0007669"/>
    <property type="project" value="InterPro"/>
</dbReference>
<evidence type="ECO:0000313" key="10">
    <source>
        <dbReference type="Proteomes" id="UP000250266"/>
    </source>
</evidence>
<feature type="transmembrane region" description="Helical" evidence="7">
    <location>
        <begin position="510"/>
        <end position="535"/>
    </location>
</feature>
<dbReference type="InterPro" id="IPR020846">
    <property type="entry name" value="MFS_dom"/>
</dbReference>
<evidence type="ECO:0000313" key="9">
    <source>
        <dbReference type="EMBL" id="OCK77243.1"/>
    </source>
</evidence>
<dbReference type="PANTHER" id="PTHR23502:SF68">
    <property type="entry name" value="MULTIDRUG TRANSPORTER, PUTATIVE (AFU_ORTHOLOGUE AFUA_3G01120)-RELATED"/>
    <property type="match status" value="1"/>
</dbReference>
<sequence length="549" mass="59564">MATPGTFPDPAFHIHDLHDPKLELAYEEGHDADIPSNLGVYTPSKRRSSTTDLEKGSHPSTASGEVTVVSELESRGQHEEEADPNVVFWDGPDDPQNPMNWSPAMKWGNIAILSSITLITPLASSMFAPGVPQVMADFHESSNLLAAFVVSVFLLGFAFGPLVIAPLSEIHGRLPLYNVCNVLFIVFTIACAVSSNFNMLIGFRFLQGAMGSSPLTIGGGTIADLMPTEMRGGAMAIWAMGPLVGPVVGPVCGGFLVQAKGWRWVFYLIAILSGFFSILAFLLMRETYAPVILERKAARLRKETGNENLHSKLASNITPKELFRRSIVRPSKMLLSSPIVFFMSLYTGIAYGILYLLFTTITFVFEENYHFSSGTVGLTYIGTGVGMILALVALGILSDRGIKQRQAKGEELKPEHRLPIMLTVPGGISMPIGLFIYGWSADKHVHWIVPIIGTAFVGVGLLSNMLTIQTYLVDAFAAYAASAMAANTVFRSSLGALLPLAGLTMYNKLGLGWGNSLLGFVALAMVPVPVIFKIYGEQIRTNPRFQLKL</sequence>
<dbReference type="EMBL" id="KV745143">
    <property type="protein sequence ID" value="OCK77243.1"/>
    <property type="molecule type" value="Genomic_DNA"/>
</dbReference>
<evidence type="ECO:0000256" key="2">
    <source>
        <dbReference type="ARBA" id="ARBA00008335"/>
    </source>
</evidence>
<feature type="transmembrane region" description="Helical" evidence="7">
    <location>
        <begin position="264"/>
        <end position="284"/>
    </location>
</feature>
<reference evidence="9 10" key="1">
    <citation type="journal article" date="2016" name="Nat. Commun.">
        <title>Ectomycorrhizal ecology is imprinted in the genome of the dominant symbiotic fungus Cenococcum geophilum.</title>
        <authorList>
            <consortium name="DOE Joint Genome Institute"/>
            <person name="Peter M."/>
            <person name="Kohler A."/>
            <person name="Ohm R.A."/>
            <person name="Kuo A."/>
            <person name="Krutzmann J."/>
            <person name="Morin E."/>
            <person name="Arend M."/>
            <person name="Barry K.W."/>
            <person name="Binder M."/>
            <person name="Choi C."/>
            <person name="Clum A."/>
            <person name="Copeland A."/>
            <person name="Grisel N."/>
            <person name="Haridas S."/>
            <person name="Kipfer T."/>
            <person name="LaButti K."/>
            <person name="Lindquist E."/>
            <person name="Lipzen A."/>
            <person name="Maire R."/>
            <person name="Meier B."/>
            <person name="Mihaltcheva S."/>
            <person name="Molinier V."/>
            <person name="Murat C."/>
            <person name="Poggeler S."/>
            <person name="Quandt C.A."/>
            <person name="Sperisen C."/>
            <person name="Tritt A."/>
            <person name="Tisserant E."/>
            <person name="Crous P.W."/>
            <person name="Henrissat B."/>
            <person name="Nehls U."/>
            <person name="Egli S."/>
            <person name="Spatafora J.W."/>
            <person name="Grigoriev I.V."/>
            <person name="Martin F.M."/>
        </authorList>
    </citation>
    <scope>NUCLEOTIDE SEQUENCE [LARGE SCALE GENOMIC DNA]</scope>
    <source>
        <strain evidence="9 10">CBS 459.81</strain>
    </source>
</reference>
<evidence type="ECO:0000259" key="8">
    <source>
        <dbReference type="PROSITE" id="PS50850"/>
    </source>
</evidence>
<dbReference type="AlphaFoldDB" id="A0A8E2E4Q1"/>
<feature type="transmembrane region" description="Helical" evidence="7">
    <location>
        <begin position="176"/>
        <end position="195"/>
    </location>
</feature>
<keyword evidence="4 7" id="KW-1133">Transmembrane helix</keyword>
<dbReference type="Pfam" id="PF07690">
    <property type="entry name" value="MFS_1"/>
    <property type="match status" value="1"/>
</dbReference>
<dbReference type="OrthoDB" id="5296287at2759"/>
<evidence type="ECO:0000256" key="7">
    <source>
        <dbReference type="SAM" id="Phobius"/>
    </source>
</evidence>
<feature type="transmembrane region" description="Helical" evidence="7">
    <location>
        <begin position="107"/>
        <end position="124"/>
    </location>
</feature>
<dbReference type="FunFam" id="1.20.1250.20:FF:000011">
    <property type="entry name" value="MFS multidrug transporter, putative"/>
    <property type="match status" value="1"/>
</dbReference>
<feature type="transmembrane region" description="Helical" evidence="7">
    <location>
        <begin position="418"/>
        <end position="439"/>
    </location>
</feature>
<evidence type="ECO:0000256" key="3">
    <source>
        <dbReference type="ARBA" id="ARBA00022692"/>
    </source>
</evidence>
<accession>A0A8E2E4Q1</accession>